<organism evidence="10 11">
    <name type="scientific">Achromobacter kerstersii</name>
    <dbReference type="NCBI Taxonomy" id="1353890"/>
    <lineage>
        <taxon>Bacteria</taxon>
        <taxon>Pseudomonadati</taxon>
        <taxon>Pseudomonadota</taxon>
        <taxon>Betaproteobacteria</taxon>
        <taxon>Burkholderiales</taxon>
        <taxon>Alcaligenaceae</taxon>
        <taxon>Achromobacter</taxon>
    </lineage>
</organism>
<dbReference type="Pfam" id="PF13677">
    <property type="entry name" value="MotB_plug"/>
    <property type="match status" value="1"/>
</dbReference>
<evidence type="ECO:0000256" key="5">
    <source>
        <dbReference type="ARBA" id="ARBA00022989"/>
    </source>
</evidence>
<evidence type="ECO:0000313" key="11">
    <source>
        <dbReference type="Proteomes" id="UP000494269"/>
    </source>
</evidence>
<feature type="domain" description="OmpA-like" evidence="9">
    <location>
        <begin position="85"/>
        <end position="219"/>
    </location>
</feature>
<evidence type="ECO:0000313" key="10">
    <source>
        <dbReference type="EMBL" id="CAB3723017.1"/>
    </source>
</evidence>
<accession>A0A6S7ACE5</accession>
<dbReference type="AlphaFoldDB" id="A0A6S7ACE5"/>
<evidence type="ECO:0000259" key="9">
    <source>
        <dbReference type="PROSITE" id="PS51123"/>
    </source>
</evidence>
<dbReference type="Pfam" id="PF00691">
    <property type="entry name" value="OmpA"/>
    <property type="match status" value="1"/>
</dbReference>
<dbReference type="EMBL" id="CADIJQ010000007">
    <property type="protein sequence ID" value="CAB3723017.1"/>
    <property type="molecule type" value="Genomic_DNA"/>
</dbReference>
<name>A0A6S7ACE5_9BURK</name>
<dbReference type="SUPFAM" id="SSF103088">
    <property type="entry name" value="OmpA-like"/>
    <property type="match status" value="1"/>
</dbReference>
<evidence type="ECO:0000256" key="3">
    <source>
        <dbReference type="ARBA" id="ARBA00022475"/>
    </source>
</evidence>
<reference evidence="10 11" key="1">
    <citation type="submission" date="2020-04" db="EMBL/GenBank/DDBJ databases">
        <authorList>
            <person name="De Canck E."/>
        </authorList>
    </citation>
    <scope>NUCLEOTIDE SEQUENCE [LARGE SCALE GENOMIC DNA]</scope>
    <source>
        <strain evidence="10 11">LMG 3441</strain>
    </source>
</reference>
<feature type="transmembrane region" description="Helical" evidence="8">
    <location>
        <begin position="20"/>
        <end position="46"/>
    </location>
</feature>
<dbReference type="InterPro" id="IPR025713">
    <property type="entry name" value="MotB-like_N_dom"/>
</dbReference>
<dbReference type="PROSITE" id="PS51123">
    <property type="entry name" value="OMPA_2"/>
    <property type="match status" value="1"/>
</dbReference>
<dbReference type="PANTHER" id="PTHR30329">
    <property type="entry name" value="STATOR ELEMENT OF FLAGELLAR MOTOR COMPLEX"/>
    <property type="match status" value="1"/>
</dbReference>
<protein>
    <recommendedName>
        <fullName evidence="9">OmpA-like domain-containing protein</fullName>
    </recommendedName>
</protein>
<dbReference type="PANTHER" id="PTHR30329:SF20">
    <property type="entry name" value="EXPORTED PROTEIN"/>
    <property type="match status" value="1"/>
</dbReference>
<keyword evidence="3" id="KW-1003">Cell membrane</keyword>
<gene>
    <name evidence="10" type="ORF">LMG3441_03980</name>
</gene>
<evidence type="ECO:0000256" key="6">
    <source>
        <dbReference type="ARBA" id="ARBA00023136"/>
    </source>
</evidence>
<proteinExistence type="inferred from homology"/>
<comment type="subcellular location">
    <subcellularLocation>
        <location evidence="1">Cell membrane</location>
        <topology evidence="1">Single-pass membrane protein</topology>
    </subcellularLocation>
</comment>
<keyword evidence="6 7" id="KW-0472">Membrane</keyword>
<dbReference type="InterPro" id="IPR036737">
    <property type="entry name" value="OmpA-like_sf"/>
</dbReference>
<evidence type="ECO:0000256" key="7">
    <source>
        <dbReference type="PROSITE-ProRule" id="PRU00473"/>
    </source>
</evidence>
<evidence type="ECO:0000256" key="8">
    <source>
        <dbReference type="SAM" id="Phobius"/>
    </source>
</evidence>
<keyword evidence="4 8" id="KW-0812">Transmembrane</keyword>
<keyword evidence="5 8" id="KW-1133">Transmembrane helix</keyword>
<dbReference type="Proteomes" id="UP000494269">
    <property type="component" value="Unassembled WGS sequence"/>
</dbReference>
<comment type="similarity">
    <text evidence="2">Belongs to the MotB family.</text>
</comment>
<dbReference type="InterPro" id="IPR050330">
    <property type="entry name" value="Bact_OuterMem_StrucFunc"/>
</dbReference>
<evidence type="ECO:0000256" key="1">
    <source>
        <dbReference type="ARBA" id="ARBA00004162"/>
    </source>
</evidence>
<keyword evidence="11" id="KW-1185">Reference proteome</keyword>
<dbReference type="GO" id="GO:0005886">
    <property type="term" value="C:plasma membrane"/>
    <property type="evidence" value="ECO:0007669"/>
    <property type="project" value="UniProtKB-SubCell"/>
</dbReference>
<dbReference type="InterPro" id="IPR006665">
    <property type="entry name" value="OmpA-like"/>
</dbReference>
<dbReference type="Gene3D" id="3.30.1330.60">
    <property type="entry name" value="OmpA-like domain"/>
    <property type="match status" value="1"/>
</dbReference>
<evidence type="ECO:0000256" key="2">
    <source>
        <dbReference type="ARBA" id="ARBA00008914"/>
    </source>
</evidence>
<evidence type="ECO:0000256" key="4">
    <source>
        <dbReference type="ARBA" id="ARBA00022692"/>
    </source>
</evidence>
<sequence>MIGAKLVIKRGGRDEAEKPFWISFADLMTALMVLFLVVMGVALLAVTKNVTEREKREAQHRKDIELILERFTEAARRYDGIKVDKERRVIDFGERARFAFGKSNLTADQDSVLRQFVPEILALANDDLGKRVLKRVVVEGYTDKTGSYLSNLNLSLQRSQRVLCTMFATGGANILSDAQKEDVRSLFLVGGYSFNAAKDTDEESRRVEMRMEFLGIEERRPDAPPQSGNFGECALR</sequence>